<protein>
    <recommendedName>
        <fullName evidence="9">TRAP transporter small permease protein</fullName>
    </recommendedName>
</protein>
<organism evidence="11 12">
    <name type="scientific">OM182 bacterium</name>
    <dbReference type="NCBI Taxonomy" id="2510334"/>
    <lineage>
        <taxon>Bacteria</taxon>
        <taxon>Pseudomonadati</taxon>
        <taxon>Pseudomonadota</taxon>
        <taxon>Gammaproteobacteria</taxon>
        <taxon>OMG group</taxon>
        <taxon>OM182 clade</taxon>
    </lineage>
</organism>
<evidence type="ECO:0000256" key="6">
    <source>
        <dbReference type="ARBA" id="ARBA00022989"/>
    </source>
</evidence>
<evidence type="ECO:0000256" key="7">
    <source>
        <dbReference type="ARBA" id="ARBA00023136"/>
    </source>
</evidence>
<dbReference type="EMBL" id="SHAH01000002">
    <property type="protein sequence ID" value="RZO78265.1"/>
    <property type="molecule type" value="Genomic_DNA"/>
</dbReference>
<evidence type="ECO:0000313" key="12">
    <source>
        <dbReference type="Proteomes" id="UP000320404"/>
    </source>
</evidence>
<dbReference type="InterPro" id="IPR007387">
    <property type="entry name" value="TRAP_DctQ"/>
</dbReference>
<keyword evidence="3" id="KW-1003">Cell membrane</keyword>
<feature type="transmembrane region" description="Helical" evidence="9">
    <location>
        <begin position="51"/>
        <end position="67"/>
    </location>
</feature>
<evidence type="ECO:0000256" key="4">
    <source>
        <dbReference type="ARBA" id="ARBA00022519"/>
    </source>
</evidence>
<dbReference type="PANTHER" id="PTHR35011:SF4">
    <property type="entry name" value="SLL1102 PROTEIN"/>
    <property type="match status" value="1"/>
</dbReference>
<keyword evidence="6 9" id="KW-1133">Transmembrane helix</keyword>
<dbReference type="PANTHER" id="PTHR35011">
    <property type="entry name" value="2,3-DIKETO-L-GULONATE TRAP TRANSPORTER SMALL PERMEASE PROTEIN YIAM"/>
    <property type="match status" value="1"/>
</dbReference>
<keyword evidence="5 9" id="KW-0812">Transmembrane</keyword>
<reference evidence="11 12" key="1">
    <citation type="submission" date="2019-02" db="EMBL/GenBank/DDBJ databases">
        <title>Prokaryotic population dynamics and viral predation in marine succession experiment using metagenomics: the confinement effect.</title>
        <authorList>
            <person name="Haro-Moreno J.M."/>
            <person name="Rodriguez-Valera F."/>
            <person name="Lopez-Perez M."/>
        </authorList>
    </citation>
    <scope>NUCLEOTIDE SEQUENCE [LARGE SCALE GENOMIC DNA]</scope>
    <source>
        <strain evidence="11">MED-G158</strain>
    </source>
</reference>
<keyword evidence="2 9" id="KW-0813">Transport</keyword>
<feature type="transmembrane region" description="Helical" evidence="9">
    <location>
        <begin position="21"/>
        <end position="39"/>
    </location>
</feature>
<sequence>MKNLIRLIDTLNESLGRWISWLALAMVLVMGLIVVLRYAFQVGSIALQESVMYLNALIFTFGAAYTLKQQGHVRVDVFYNRLSPRARGLIDLLGTGIFLSLTAGFIIWASWDYVAVSWRIREGSAESSGLPYVYLLKASLLVLPLLLIIQGIAEAMKSLQQILGTAATNDASNSPGAE</sequence>
<dbReference type="GO" id="GO:0005886">
    <property type="term" value="C:plasma membrane"/>
    <property type="evidence" value="ECO:0007669"/>
    <property type="project" value="UniProtKB-SubCell"/>
</dbReference>
<comment type="subunit">
    <text evidence="9">The complex comprises the extracytoplasmic solute receptor protein and the two transmembrane proteins.</text>
</comment>
<evidence type="ECO:0000256" key="8">
    <source>
        <dbReference type="ARBA" id="ARBA00038436"/>
    </source>
</evidence>
<feature type="transmembrane region" description="Helical" evidence="9">
    <location>
        <begin position="131"/>
        <end position="153"/>
    </location>
</feature>
<dbReference type="Proteomes" id="UP000320404">
    <property type="component" value="Unassembled WGS sequence"/>
</dbReference>
<dbReference type="GO" id="GO:0022857">
    <property type="term" value="F:transmembrane transporter activity"/>
    <property type="evidence" value="ECO:0007669"/>
    <property type="project" value="UniProtKB-UniRule"/>
</dbReference>
<feature type="domain" description="Tripartite ATP-independent periplasmic transporters DctQ component" evidence="10">
    <location>
        <begin position="26"/>
        <end position="159"/>
    </location>
</feature>
<dbReference type="Pfam" id="PF04290">
    <property type="entry name" value="DctQ"/>
    <property type="match status" value="1"/>
</dbReference>
<feature type="transmembrane region" description="Helical" evidence="9">
    <location>
        <begin position="88"/>
        <end position="111"/>
    </location>
</feature>
<comment type="similarity">
    <text evidence="8 9">Belongs to the TRAP transporter small permease family.</text>
</comment>
<evidence type="ECO:0000256" key="3">
    <source>
        <dbReference type="ARBA" id="ARBA00022475"/>
    </source>
</evidence>
<accession>A0A520S711</accession>
<keyword evidence="4 9" id="KW-0997">Cell inner membrane</keyword>
<evidence type="ECO:0000259" key="10">
    <source>
        <dbReference type="Pfam" id="PF04290"/>
    </source>
</evidence>
<keyword evidence="7 9" id="KW-0472">Membrane</keyword>
<comment type="function">
    <text evidence="9">Part of the tripartite ATP-independent periplasmic (TRAP) transport system.</text>
</comment>
<comment type="caution">
    <text evidence="11">The sequence shown here is derived from an EMBL/GenBank/DDBJ whole genome shotgun (WGS) entry which is preliminary data.</text>
</comment>
<dbReference type="InterPro" id="IPR055348">
    <property type="entry name" value="DctQ"/>
</dbReference>
<evidence type="ECO:0000313" key="11">
    <source>
        <dbReference type="EMBL" id="RZO78265.1"/>
    </source>
</evidence>
<evidence type="ECO:0000256" key="9">
    <source>
        <dbReference type="RuleBase" id="RU369079"/>
    </source>
</evidence>
<evidence type="ECO:0000256" key="2">
    <source>
        <dbReference type="ARBA" id="ARBA00022448"/>
    </source>
</evidence>
<name>A0A520S711_9GAMM</name>
<comment type="subcellular location">
    <subcellularLocation>
        <location evidence="1 9">Cell inner membrane</location>
        <topology evidence="1 9">Multi-pass membrane protein</topology>
    </subcellularLocation>
</comment>
<proteinExistence type="inferred from homology"/>
<evidence type="ECO:0000256" key="1">
    <source>
        <dbReference type="ARBA" id="ARBA00004429"/>
    </source>
</evidence>
<dbReference type="AlphaFoldDB" id="A0A520S711"/>
<gene>
    <name evidence="11" type="ORF">EVA69_00455</name>
</gene>
<evidence type="ECO:0000256" key="5">
    <source>
        <dbReference type="ARBA" id="ARBA00022692"/>
    </source>
</evidence>